<evidence type="ECO:0000313" key="3">
    <source>
        <dbReference type="Proteomes" id="UP000199352"/>
    </source>
</evidence>
<organism evidence="2 3">
    <name type="scientific">Lentzea xinjiangensis</name>
    <dbReference type="NCBI Taxonomy" id="402600"/>
    <lineage>
        <taxon>Bacteria</taxon>
        <taxon>Bacillati</taxon>
        <taxon>Actinomycetota</taxon>
        <taxon>Actinomycetes</taxon>
        <taxon>Pseudonocardiales</taxon>
        <taxon>Pseudonocardiaceae</taxon>
        <taxon>Lentzea</taxon>
    </lineage>
</organism>
<accession>A0A1H9TE57</accession>
<gene>
    <name evidence="2" type="ORF">SAMN05216188_11874</name>
</gene>
<feature type="region of interest" description="Disordered" evidence="1">
    <location>
        <begin position="1"/>
        <end position="20"/>
    </location>
</feature>
<feature type="region of interest" description="Disordered" evidence="1">
    <location>
        <begin position="59"/>
        <end position="78"/>
    </location>
</feature>
<sequence length="78" mass="7934">MSETQALLDAATEAMGPPRAIEPEQFEVTAAAVTAAVLRALSALVDDAENAGIEWPDSGDLSLLADAIDPPAEGDGGR</sequence>
<protein>
    <submittedName>
        <fullName evidence="2">Uncharacterized protein</fullName>
    </submittedName>
</protein>
<dbReference type="Proteomes" id="UP000199352">
    <property type="component" value="Unassembled WGS sequence"/>
</dbReference>
<keyword evidence="3" id="KW-1185">Reference proteome</keyword>
<dbReference type="EMBL" id="FOFR01000018">
    <property type="protein sequence ID" value="SER95610.1"/>
    <property type="molecule type" value="Genomic_DNA"/>
</dbReference>
<proteinExistence type="predicted"/>
<dbReference type="AlphaFoldDB" id="A0A1H9TE57"/>
<dbReference type="STRING" id="402600.SAMN05216188_11874"/>
<evidence type="ECO:0000313" key="2">
    <source>
        <dbReference type="EMBL" id="SER95610.1"/>
    </source>
</evidence>
<name>A0A1H9TE57_9PSEU</name>
<reference evidence="3" key="1">
    <citation type="submission" date="2016-10" db="EMBL/GenBank/DDBJ databases">
        <authorList>
            <person name="Varghese N."/>
            <person name="Submissions S."/>
        </authorList>
    </citation>
    <scope>NUCLEOTIDE SEQUENCE [LARGE SCALE GENOMIC DNA]</scope>
    <source>
        <strain evidence="3">CGMCC 4.3525</strain>
    </source>
</reference>
<evidence type="ECO:0000256" key="1">
    <source>
        <dbReference type="SAM" id="MobiDB-lite"/>
    </source>
</evidence>
<dbReference type="RefSeq" id="WP_089957396.1">
    <property type="nucleotide sequence ID" value="NZ_FOFR01000018.1"/>
</dbReference>